<gene>
    <name evidence="3" type="ORF">ASJ83_03135</name>
</gene>
<dbReference type="SUPFAM" id="SSF47413">
    <property type="entry name" value="lambda repressor-like DNA-binding domains"/>
    <property type="match status" value="1"/>
</dbReference>
<evidence type="ECO:0000256" key="1">
    <source>
        <dbReference type="ARBA" id="ARBA00023125"/>
    </source>
</evidence>
<name>A0AAX0Q659_9EURY</name>
<evidence type="ECO:0000313" key="4">
    <source>
        <dbReference type="Proteomes" id="UP000243820"/>
    </source>
</evidence>
<dbReference type="EMBL" id="LMVO01000046">
    <property type="protein sequence ID" value="PAV08563.1"/>
    <property type="molecule type" value="Genomic_DNA"/>
</dbReference>
<evidence type="ECO:0000259" key="2">
    <source>
        <dbReference type="PROSITE" id="PS50943"/>
    </source>
</evidence>
<reference evidence="3 4" key="1">
    <citation type="journal article" date="2017" name="BMC Genomics">
        <title>Genomic analysis of methanogenic archaea reveals a shift towards energy conservation.</title>
        <authorList>
            <person name="Gilmore S.P."/>
            <person name="Henske J.K."/>
            <person name="Sexton J.A."/>
            <person name="Solomon K.V."/>
            <person name="Seppala S."/>
            <person name="Yoo J.I."/>
            <person name="Huyett L.M."/>
            <person name="Pressman A."/>
            <person name="Cogan J.Z."/>
            <person name="Kivenson V."/>
            <person name="Peng X."/>
            <person name="Tan Y."/>
            <person name="Valentine D.L."/>
            <person name="O'Malley M.A."/>
        </authorList>
    </citation>
    <scope>NUCLEOTIDE SEQUENCE [LARGE SCALE GENOMIC DNA]</scope>
    <source>
        <strain evidence="3 4">XII</strain>
    </source>
</reference>
<comment type="caution">
    <text evidence="3">The sequence shown here is derived from an EMBL/GenBank/DDBJ whole genome shotgun (WGS) entry which is preliminary data.</text>
</comment>
<proteinExistence type="predicted"/>
<keyword evidence="1" id="KW-0238">DNA-binding</keyword>
<dbReference type="CDD" id="cd00093">
    <property type="entry name" value="HTH_XRE"/>
    <property type="match status" value="1"/>
</dbReference>
<dbReference type="RefSeq" id="WP_042699630.1">
    <property type="nucleotide sequence ID" value="NZ_LMVO01000046.1"/>
</dbReference>
<feature type="domain" description="HTH cro/C1-type" evidence="2">
    <location>
        <begin position="5"/>
        <end position="59"/>
    </location>
</feature>
<keyword evidence="4" id="KW-1185">Reference proteome</keyword>
<dbReference type="AlphaFoldDB" id="A0AAX0Q659"/>
<evidence type="ECO:0000313" key="3">
    <source>
        <dbReference type="EMBL" id="PAV08563.1"/>
    </source>
</evidence>
<dbReference type="SMART" id="SM00530">
    <property type="entry name" value="HTH_XRE"/>
    <property type="match status" value="1"/>
</dbReference>
<sequence>MRNKIKVYRAMHDLTQDALAKELGVTRQTILAIEKGKYDPSLDLAFRIARYFHTTVEEVFQFD</sequence>
<dbReference type="InterPro" id="IPR001387">
    <property type="entry name" value="Cro/C1-type_HTH"/>
</dbReference>
<organism evidence="3 4">
    <name type="scientific">Methanocorpusculum parvum</name>
    <dbReference type="NCBI Taxonomy" id="2193"/>
    <lineage>
        <taxon>Archaea</taxon>
        <taxon>Methanobacteriati</taxon>
        <taxon>Methanobacteriota</taxon>
        <taxon>Stenosarchaea group</taxon>
        <taxon>Methanomicrobia</taxon>
        <taxon>Methanomicrobiales</taxon>
        <taxon>Methanocorpusculaceae</taxon>
        <taxon>Methanocorpusculum</taxon>
    </lineage>
</organism>
<dbReference type="InterPro" id="IPR010982">
    <property type="entry name" value="Lambda_DNA-bd_dom_sf"/>
</dbReference>
<dbReference type="PROSITE" id="PS50943">
    <property type="entry name" value="HTH_CROC1"/>
    <property type="match status" value="1"/>
</dbReference>
<accession>A0AAX0Q659</accession>
<dbReference type="Gene3D" id="1.10.260.40">
    <property type="entry name" value="lambda repressor-like DNA-binding domains"/>
    <property type="match status" value="1"/>
</dbReference>
<protein>
    <submittedName>
        <fullName evidence="3">XRE family transcriptional regulator</fullName>
    </submittedName>
</protein>
<dbReference type="PANTHER" id="PTHR46558:SF4">
    <property type="entry name" value="DNA-BIDING PHAGE PROTEIN"/>
    <property type="match status" value="1"/>
</dbReference>
<dbReference type="Pfam" id="PF01381">
    <property type="entry name" value="HTH_3"/>
    <property type="match status" value="1"/>
</dbReference>
<dbReference type="GO" id="GO:0003677">
    <property type="term" value="F:DNA binding"/>
    <property type="evidence" value="ECO:0007669"/>
    <property type="project" value="UniProtKB-KW"/>
</dbReference>
<dbReference type="PANTHER" id="PTHR46558">
    <property type="entry name" value="TRACRIPTIONAL REGULATORY PROTEIN-RELATED-RELATED"/>
    <property type="match status" value="1"/>
</dbReference>
<dbReference type="Proteomes" id="UP000243820">
    <property type="component" value="Unassembled WGS sequence"/>
</dbReference>